<comment type="caution">
    <text evidence="2">The sequence shown here is derived from an EMBL/GenBank/DDBJ whole genome shotgun (WGS) entry which is preliminary data.</text>
</comment>
<accession>A0A5X8XZ20</accession>
<proteinExistence type="predicted"/>
<evidence type="ECO:0008006" key="3">
    <source>
        <dbReference type="Google" id="ProtNLM"/>
    </source>
</evidence>
<reference evidence="2" key="1">
    <citation type="submission" date="2019-01" db="EMBL/GenBank/DDBJ databases">
        <authorList>
            <person name="Ashton P.M."/>
            <person name="Dallman T."/>
            <person name="Nair S."/>
            <person name="De Pinna E."/>
            <person name="Peters T."/>
            <person name="Grant K."/>
        </authorList>
    </citation>
    <scope>NUCLEOTIDE SEQUENCE</scope>
    <source>
        <strain evidence="2">500372</strain>
    </source>
</reference>
<name>A0A5X8XZ20_SALNE</name>
<gene>
    <name evidence="2" type="ORF">EVG73_22465</name>
</gene>
<evidence type="ECO:0000313" key="2">
    <source>
        <dbReference type="EMBL" id="ECB1915122.1"/>
    </source>
</evidence>
<evidence type="ECO:0000256" key="1">
    <source>
        <dbReference type="SAM" id="SignalP"/>
    </source>
</evidence>
<organism evidence="2">
    <name type="scientific">Salmonella newport</name>
    <dbReference type="NCBI Taxonomy" id="108619"/>
    <lineage>
        <taxon>Bacteria</taxon>
        <taxon>Pseudomonadati</taxon>
        <taxon>Pseudomonadota</taxon>
        <taxon>Gammaproteobacteria</taxon>
        <taxon>Enterobacterales</taxon>
        <taxon>Enterobacteriaceae</taxon>
        <taxon>Salmonella</taxon>
    </lineage>
</organism>
<feature type="chain" id="PRO_5026047619" description="Secreted protein" evidence="1">
    <location>
        <begin position="20"/>
        <end position="112"/>
    </location>
</feature>
<sequence length="112" mass="12295">MKLLIFIVLLFLGVAKAEATTVCGNFTLRIAPDGTVLINGERATSQKVQFIGKKGNWDESIFRIGLMPASDGNNYGFEVISHNGKVRLNAELIFADMDAPRIIGSFPCHRVK</sequence>
<dbReference type="AlphaFoldDB" id="A0A5X8XZ20"/>
<dbReference type="EMBL" id="AAHWTY010000089">
    <property type="protein sequence ID" value="ECB1915122.1"/>
    <property type="molecule type" value="Genomic_DNA"/>
</dbReference>
<feature type="signal peptide" evidence="1">
    <location>
        <begin position="1"/>
        <end position="19"/>
    </location>
</feature>
<protein>
    <recommendedName>
        <fullName evidence="3">Secreted protein</fullName>
    </recommendedName>
</protein>
<keyword evidence="1" id="KW-0732">Signal</keyword>